<evidence type="ECO:0000313" key="2">
    <source>
        <dbReference type="Proteomes" id="UP000826462"/>
    </source>
</evidence>
<dbReference type="RefSeq" id="WP_219797333.1">
    <property type="nucleotide sequence ID" value="NZ_CP080095.1"/>
</dbReference>
<reference evidence="1 2" key="1">
    <citation type="submission" date="2021-07" db="EMBL/GenBank/DDBJ databases">
        <title>Paraburkholderia edwinii protects Aspergillus sp. from phenazines by acting as a toxin sponge.</title>
        <authorList>
            <person name="Dahlstrom K.M."/>
            <person name="Newman D.K."/>
        </authorList>
    </citation>
    <scope>NUCLEOTIDE SEQUENCE [LARGE SCALE GENOMIC DNA]</scope>
    <source>
        <strain evidence="1 2">Pe01</strain>
    </source>
</reference>
<organism evidence="1 2">
    <name type="scientific">Paraburkholderia edwinii</name>
    <dbReference type="NCBI Taxonomy" id="2861782"/>
    <lineage>
        <taxon>Bacteria</taxon>
        <taxon>Pseudomonadati</taxon>
        <taxon>Pseudomonadota</taxon>
        <taxon>Betaproteobacteria</taxon>
        <taxon>Burkholderiales</taxon>
        <taxon>Burkholderiaceae</taxon>
        <taxon>Paraburkholderia</taxon>
    </lineage>
</organism>
<sequence>MTIITLDRRTLVGQEETVAPDRVCSSGRRLRMPKRTFTGGIVQQNALP</sequence>
<keyword evidence="2" id="KW-1185">Reference proteome</keyword>
<name>A0ABX8UHZ1_9BURK</name>
<accession>A0ABX8UHZ1</accession>
<dbReference type="Proteomes" id="UP000826462">
    <property type="component" value="Chromosome 1"/>
</dbReference>
<proteinExistence type="predicted"/>
<dbReference type="EMBL" id="CP080095">
    <property type="protein sequence ID" value="QYD67957.1"/>
    <property type="molecule type" value="Genomic_DNA"/>
</dbReference>
<evidence type="ECO:0000313" key="1">
    <source>
        <dbReference type="EMBL" id="QYD67957.1"/>
    </source>
</evidence>
<gene>
    <name evidence="1" type="ORF">KZJ38_16845</name>
</gene>
<protein>
    <submittedName>
        <fullName evidence="1">Uncharacterized protein</fullName>
    </submittedName>
</protein>